<proteinExistence type="predicted"/>
<comment type="caution">
    <text evidence="4">The sequence shown here is derived from an EMBL/GenBank/DDBJ whole genome shotgun (WGS) entry which is preliminary data.</text>
</comment>
<feature type="domain" description="C2H2-type" evidence="3">
    <location>
        <begin position="189"/>
        <end position="217"/>
    </location>
</feature>
<feature type="compositionally biased region" description="Polar residues" evidence="2">
    <location>
        <begin position="150"/>
        <end position="185"/>
    </location>
</feature>
<organism evidence="4 5">
    <name type="scientific">Rhipicephalus microplus</name>
    <name type="common">Cattle tick</name>
    <name type="synonym">Boophilus microplus</name>
    <dbReference type="NCBI Taxonomy" id="6941"/>
    <lineage>
        <taxon>Eukaryota</taxon>
        <taxon>Metazoa</taxon>
        <taxon>Ecdysozoa</taxon>
        <taxon>Arthropoda</taxon>
        <taxon>Chelicerata</taxon>
        <taxon>Arachnida</taxon>
        <taxon>Acari</taxon>
        <taxon>Parasitiformes</taxon>
        <taxon>Ixodida</taxon>
        <taxon>Ixodoidea</taxon>
        <taxon>Ixodidae</taxon>
        <taxon>Rhipicephalinae</taxon>
        <taxon>Rhipicephalus</taxon>
        <taxon>Boophilus</taxon>
    </lineage>
</organism>
<evidence type="ECO:0000256" key="1">
    <source>
        <dbReference type="PROSITE-ProRule" id="PRU00042"/>
    </source>
</evidence>
<sequence length="352" mass="38934">MRPHDDQRPQTASEFDYVDSLEETAQARGFQGSREKHKEKDPLEVQTQVVYPPAPAPGVLETAVAHSHADHAPQGSVWDGGAGTFVVPAPPVRNAAVVCGPAGGNRGVSVRHSTGARPKDRRPLPPGLLSDSDSDNEEVVPASCGEATGDNPQKPSNAVSGSSYNTSVGRSSAGTQSNESSSQAKPTHHVCPECNRAFSTLIGLSQHRRRDHMEEYNADIDVQRVKPRWHSEEEYRMAVYEVQLRQEKVYNLNQRLHQKFPFRSFDAIKSHRRDANYRKLVEDLLRNQNRDPAERGNGNQDEQSGNVDVQDPNPANKRAETCEEIRKLTFKPPPKFLPDVSSLGNSETLLNP</sequence>
<feature type="compositionally biased region" description="Basic and acidic residues" evidence="2">
    <location>
        <begin position="317"/>
        <end position="327"/>
    </location>
</feature>
<dbReference type="EMBL" id="JABSTU010000001">
    <property type="protein sequence ID" value="KAH8038343.1"/>
    <property type="molecule type" value="Genomic_DNA"/>
</dbReference>
<dbReference type="Proteomes" id="UP000821866">
    <property type="component" value="Chromosome 1"/>
</dbReference>
<feature type="region of interest" description="Disordered" evidence="2">
    <location>
        <begin position="287"/>
        <end position="352"/>
    </location>
</feature>
<accession>A0A9J6EVV4</accession>
<dbReference type="PROSITE" id="PS50157">
    <property type="entry name" value="ZINC_FINGER_C2H2_2"/>
    <property type="match status" value="1"/>
</dbReference>
<feature type="compositionally biased region" description="Polar residues" evidence="2">
    <location>
        <begin position="342"/>
        <end position="352"/>
    </location>
</feature>
<name>A0A9J6EVV4_RHIMP</name>
<keyword evidence="1" id="KW-0479">Metal-binding</keyword>
<keyword evidence="1" id="KW-0862">Zinc</keyword>
<feature type="region of interest" description="Disordered" evidence="2">
    <location>
        <begin position="98"/>
        <end position="189"/>
    </location>
</feature>
<evidence type="ECO:0000313" key="5">
    <source>
        <dbReference type="Proteomes" id="UP000821866"/>
    </source>
</evidence>
<protein>
    <recommendedName>
        <fullName evidence="3">C2H2-type domain-containing protein</fullName>
    </recommendedName>
</protein>
<reference evidence="4" key="2">
    <citation type="submission" date="2021-09" db="EMBL/GenBank/DDBJ databases">
        <authorList>
            <person name="Jia N."/>
            <person name="Wang J."/>
            <person name="Shi W."/>
            <person name="Du L."/>
            <person name="Sun Y."/>
            <person name="Zhan W."/>
            <person name="Jiang J."/>
            <person name="Wang Q."/>
            <person name="Zhang B."/>
            <person name="Ji P."/>
            <person name="Sakyi L.B."/>
            <person name="Cui X."/>
            <person name="Yuan T."/>
            <person name="Jiang B."/>
            <person name="Yang W."/>
            <person name="Lam T.T.-Y."/>
            <person name="Chang Q."/>
            <person name="Ding S."/>
            <person name="Wang X."/>
            <person name="Zhu J."/>
            <person name="Ruan X."/>
            <person name="Zhao L."/>
            <person name="Wei J."/>
            <person name="Que T."/>
            <person name="Du C."/>
            <person name="Cheng J."/>
            <person name="Dai P."/>
            <person name="Han X."/>
            <person name="Huang E."/>
            <person name="Gao Y."/>
            <person name="Liu J."/>
            <person name="Shao H."/>
            <person name="Ye R."/>
            <person name="Li L."/>
            <person name="Wei W."/>
            <person name="Wang X."/>
            <person name="Wang C."/>
            <person name="Huo Q."/>
            <person name="Li W."/>
            <person name="Guo W."/>
            <person name="Chen H."/>
            <person name="Chen S."/>
            <person name="Zhou L."/>
            <person name="Zhou L."/>
            <person name="Ni X."/>
            <person name="Tian J."/>
            <person name="Zhou Y."/>
            <person name="Sheng Y."/>
            <person name="Liu T."/>
            <person name="Pan Y."/>
            <person name="Xia L."/>
            <person name="Li J."/>
            <person name="Zhao F."/>
            <person name="Cao W."/>
        </authorList>
    </citation>
    <scope>NUCLEOTIDE SEQUENCE</scope>
    <source>
        <strain evidence="4">Rmic-2018</strain>
        <tissue evidence="4">Larvae</tissue>
    </source>
</reference>
<dbReference type="InterPro" id="IPR013087">
    <property type="entry name" value="Znf_C2H2_type"/>
</dbReference>
<gene>
    <name evidence="4" type="ORF">HPB51_001126</name>
</gene>
<feature type="region of interest" description="Disordered" evidence="2">
    <location>
        <begin position="27"/>
        <end position="48"/>
    </location>
</feature>
<reference evidence="4" key="1">
    <citation type="journal article" date="2020" name="Cell">
        <title>Large-Scale Comparative Analyses of Tick Genomes Elucidate Their Genetic Diversity and Vector Capacities.</title>
        <authorList>
            <consortium name="Tick Genome and Microbiome Consortium (TIGMIC)"/>
            <person name="Jia N."/>
            <person name="Wang J."/>
            <person name="Shi W."/>
            <person name="Du L."/>
            <person name="Sun Y."/>
            <person name="Zhan W."/>
            <person name="Jiang J.F."/>
            <person name="Wang Q."/>
            <person name="Zhang B."/>
            <person name="Ji P."/>
            <person name="Bell-Sakyi L."/>
            <person name="Cui X.M."/>
            <person name="Yuan T.T."/>
            <person name="Jiang B.G."/>
            <person name="Yang W.F."/>
            <person name="Lam T.T."/>
            <person name="Chang Q.C."/>
            <person name="Ding S.J."/>
            <person name="Wang X.J."/>
            <person name="Zhu J.G."/>
            <person name="Ruan X.D."/>
            <person name="Zhao L."/>
            <person name="Wei J.T."/>
            <person name="Ye R.Z."/>
            <person name="Que T.C."/>
            <person name="Du C.H."/>
            <person name="Zhou Y.H."/>
            <person name="Cheng J.X."/>
            <person name="Dai P.F."/>
            <person name="Guo W.B."/>
            <person name="Han X.H."/>
            <person name="Huang E.J."/>
            <person name="Li L.F."/>
            <person name="Wei W."/>
            <person name="Gao Y.C."/>
            <person name="Liu J.Z."/>
            <person name="Shao H.Z."/>
            <person name="Wang X."/>
            <person name="Wang C.C."/>
            <person name="Yang T.C."/>
            <person name="Huo Q.B."/>
            <person name="Li W."/>
            <person name="Chen H.Y."/>
            <person name="Chen S.E."/>
            <person name="Zhou L.G."/>
            <person name="Ni X.B."/>
            <person name="Tian J.H."/>
            <person name="Sheng Y."/>
            <person name="Liu T."/>
            <person name="Pan Y.S."/>
            <person name="Xia L.Y."/>
            <person name="Li J."/>
            <person name="Zhao F."/>
            <person name="Cao W.C."/>
        </authorList>
    </citation>
    <scope>NUCLEOTIDE SEQUENCE</scope>
    <source>
        <strain evidence="4">Rmic-2018</strain>
    </source>
</reference>
<evidence type="ECO:0000256" key="2">
    <source>
        <dbReference type="SAM" id="MobiDB-lite"/>
    </source>
</evidence>
<keyword evidence="1" id="KW-0863">Zinc-finger</keyword>
<dbReference type="SMART" id="SM00355">
    <property type="entry name" value="ZnF_C2H2"/>
    <property type="match status" value="1"/>
</dbReference>
<dbReference type="AlphaFoldDB" id="A0A9J6EVV4"/>
<keyword evidence="5" id="KW-1185">Reference proteome</keyword>
<feature type="compositionally biased region" description="Basic and acidic residues" evidence="2">
    <location>
        <begin position="33"/>
        <end position="43"/>
    </location>
</feature>
<evidence type="ECO:0000313" key="4">
    <source>
        <dbReference type="EMBL" id="KAH8038343.1"/>
    </source>
</evidence>
<evidence type="ECO:0000259" key="3">
    <source>
        <dbReference type="PROSITE" id="PS50157"/>
    </source>
</evidence>
<dbReference type="Gene3D" id="3.30.160.60">
    <property type="entry name" value="Classic Zinc Finger"/>
    <property type="match status" value="1"/>
</dbReference>
<dbReference type="GO" id="GO:0008270">
    <property type="term" value="F:zinc ion binding"/>
    <property type="evidence" value="ECO:0007669"/>
    <property type="project" value="UniProtKB-KW"/>
</dbReference>
<dbReference type="PROSITE" id="PS00028">
    <property type="entry name" value="ZINC_FINGER_C2H2_1"/>
    <property type="match status" value="1"/>
</dbReference>
<feature type="compositionally biased region" description="Polar residues" evidence="2">
    <location>
        <begin position="297"/>
        <end position="307"/>
    </location>
</feature>